<reference evidence="6 7" key="1">
    <citation type="submission" date="2024-01" db="EMBL/GenBank/DDBJ databases">
        <authorList>
            <person name="Alioto T."/>
            <person name="Alioto T."/>
            <person name="Gomez Garrido J."/>
        </authorList>
    </citation>
    <scope>NUCLEOTIDE SEQUENCE [LARGE SCALE GENOMIC DNA]</scope>
</reference>
<evidence type="ECO:0000259" key="5">
    <source>
        <dbReference type="PROSITE" id="PS51233"/>
    </source>
</evidence>
<evidence type="ECO:0000256" key="3">
    <source>
        <dbReference type="SAM" id="SignalP"/>
    </source>
</evidence>
<evidence type="ECO:0000313" key="7">
    <source>
        <dbReference type="Proteomes" id="UP001314229"/>
    </source>
</evidence>
<name>A0AAV1P717_SCOSC</name>
<evidence type="ECO:0000256" key="2">
    <source>
        <dbReference type="ARBA" id="ARBA00023157"/>
    </source>
</evidence>
<evidence type="ECO:0000259" key="4">
    <source>
        <dbReference type="PROSITE" id="PS51034"/>
    </source>
</evidence>
<dbReference type="SMART" id="SM00216">
    <property type="entry name" value="VWD"/>
    <property type="match status" value="1"/>
</dbReference>
<dbReference type="PANTHER" id="PTHR14002">
    <property type="entry name" value="ENDOGLIN/TGF-BETA RECEPTOR TYPE III"/>
    <property type="match status" value="1"/>
</dbReference>
<dbReference type="SMART" id="SM00832">
    <property type="entry name" value="C8"/>
    <property type="match status" value="1"/>
</dbReference>
<proteinExistence type="predicted"/>
<keyword evidence="2" id="KW-1015">Disulfide bond</keyword>
<dbReference type="InterPro" id="IPR042235">
    <property type="entry name" value="ZP-C_dom"/>
</dbReference>
<dbReference type="SMART" id="SM00241">
    <property type="entry name" value="ZP"/>
    <property type="match status" value="1"/>
</dbReference>
<dbReference type="InterPro" id="IPR055355">
    <property type="entry name" value="ZP-C"/>
</dbReference>
<accession>A0AAV1P717</accession>
<dbReference type="PROSITE" id="PS51233">
    <property type="entry name" value="VWFD"/>
    <property type="match status" value="1"/>
</dbReference>
<feature type="domain" description="ZP" evidence="4">
    <location>
        <begin position="533"/>
        <end position="787"/>
    </location>
</feature>
<dbReference type="AlphaFoldDB" id="A0AAV1P717"/>
<dbReference type="PROSITE" id="PS51034">
    <property type="entry name" value="ZP_2"/>
    <property type="match status" value="1"/>
</dbReference>
<feature type="chain" id="PRO_5043606519" evidence="3">
    <location>
        <begin position="20"/>
        <end position="808"/>
    </location>
</feature>
<keyword evidence="7" id="KW-1185">Reference proteome</keyword>
<evidence type="ECO:0000256" key="1">
    <source>
        <dbReference type="ARBA" id="ARBA00022729"/>
    </source>
</evidence>
<sequence length="808" mass="88150">MFCFTLYLAAVSLLTGTAAIKQTFTNSGEMNIATCPITYYGQTYEKVYVAFNASRFAVCFNGLYKPGIKNDCILMSGGTADRGDLAVLTKQIPTGSGVHKLLPNLKNAGQCVNIIPLKDSQQSEIEQIELGNFGSQAILSIKTYSGYTNVDVVADAQVDGQTVSKQKFRTTETSKGVITDMSGCRLSGVVYKTNTTVKDPNICSTVTCDVTGAATAVSYCGPNERCQDDGSCGLHTTTCTMTGSTVIDFIGRVNFVPDRCAYNLMKSSSVPDFQVLGVFQERRRKDMSFLDHVILQLDGPGVQISLEQGGRVQLDNKLLALNATPAVFHGVELFKDQIGVTAKMSASKYTVTVVFDGTTAQIHMTGPSGAPVQGLCGNSNRTVSEEGVSKYSASGCKTLHDDAADSTINCNATTKWCNLLKQTPFTACNMHVDPKPFITACTQTLCKYPAVDGLKCQFLEAYARACYHRSNVKVKGWRSKSSCSDVTRACQDKFCSAHEFCGEKTNSRGTRCVCRAFFASKYRSTDTFGEPTVCEHKSASLTLAGCLLEDKGIDYSVLHLSDESCKGEIDNLTHMVTFNFNSKNTCGTVIVANNSQVIYKNTVMTRNSSMYGLIDRHNKGHIDFSCAYTQPDIKSLGIKIKQSSVNQKIASGQWMYNLTMTVYTDPESKDPIQSGADIQLDQNIWVELKTDGLDEQIVVVTDSCWATDQPSPSGNLRYDLIIKGCPNPADQTVKVEGNGVGTSNRFSYSTFRFSGQSDNIYLHCRVKLCVPKGNACVPNCSHSARRRRSEPSKYEDENPGLITMTWTA</sequence>
<evidence type="ECO:0000313" key="6">
    <source>
        <dbReference type="EMBL" id="CAK6967627.1"/>
    </source>
</evidence>
<protein>
    <submittedName>
        <fullName evidence="6">Alpha-tectorin-like</fullName>
    </submittedName>
</protein>
<dbReference type="Proteomes" id="UP001314229">
    <property type="component" value="Unassembled WGS sequence"/>
</dbReference>
<dbReference type="PANTHER" id="PTHR14002:SF50">
    <property type="entry name" value="ALPHA-TECTORIN-LIKE-RELATED"/>
    <property type="match status" value="1"/>
</dbReference>
<dbReference type="InterPro" id="IPR001507">
    <property type="entry name" value="ZP_dom"/>
</dbReference>
<feature type="signal peptide" evidence="3">
    <location>
        <begin position="1"/>
        <end position="19"/>
    </location>
</feature>
<dbReference type="Gene3D" id="2.60.40.3210">
    <property type="entry name" value="Zona pellucida, ZP-N domain"/>
    <property type="match status" value="1"/>
</dbReference>
<comment type="caution">
    <text evidence="6">The sequence shown here is derived from an EMBL/GenBank/DDBJ whole genome shotgun (WGS) entry which is preliminary data.</text>
</comment>
<dbReference type="InterPro" id="IPR001846">
    <property type="entry name" value="VWF_type-D"/>
</dbReference>
<dbReference type="EMBL" id="CAWUFR010000108">
    <property type="protein sequence ID" value="CAK6967627.1"/>
    <property type="molecule type" value="Genomic_DNA"/>
</dbReference>
<gene>
    <name evidence="6" type="ORF">FSCOSCO3_A009024</name>
</gene>
<organism evidence="6 7">
    <name type="scientific">Scomber scombrus</name>
    <name type="common">Atlantic mackerel</name>
    <name type="synonym">Scomber vernalis</name>
    <dbReference type="NCBI Taxonomy" id="13677"/>
    <lineage>
        <taxon>Eukaryota</taxon>
        <taxon>Metazoa</taxon>
        <taxon>Chordata</taxon>
        <taxon>Craniata</taxon>
        <taxon>Vertebrata</taxon>
        <taxon>Euteleostomi</taxon>
        <taxon>Actinopterygii</taxon>
        <taxon>Neopterygii</taxon>
        <taxon>Teleostei</taxon>
        <taxon>Neoteleostei</taxon>
        <taxon>Acanthomorphata</taxon>
        <taxon>Pelagiaria</taxon>
        <taxon>Scombriformes</taxon>
        <taxon>Scombridae</taxon>
        <taxon>Scomber</taxon>
    </lineage>
</organism>
<dbReference type="Gene3D" id="2.60.40.4100">
    <property type="entry name" value="Zona pellucida, ZP-C domain"/>
    <property type="match status" value="1"/>
</dbReference>
<dbReference type="InterPro" id="IPR014853">
    <property type="entry name" value="VWF/SSPO/ZAN-like_Cys-rich_dom"/>
</dbReference>
<feature type="domain" description="VWFD" evidence="5">
    <location>
        <begin position="237"/>
        <end position="418"/>
    </location>
</feature>
<keyword evidence="1 3" id="KW-0732">Signal</keyword>
<dbReference type="Pfam" id="PF08742">
    <property type="entry name" value="C8"/>
    <property type="match status" value="1"/>
</dbReference>
<dbReference type="Pfam" id="PF00100">
    <property type="entry name" value="Zona_pellucida"/>
    <property type="match status" value="1"/>
</dbReference>